<dbReference type="InterPro" id="IPR029058">
    <property type="entry name" value="AB_hydrolase_fold"/>
</dbReference>
<reference evidence="7" key="2">
    <citation type="submission" date="2023-06" db="EMBL/GenBank/DDBJ databases">
        <authorList>
            <consortium name="Lawrence Berkeley National Laboratory"/>
            <person name="Haridas S."/>
            <person name="Hensen N."/>
            <person name="Bonometti L."/>
            <person name="Westerberg I."/>
            <person name="Brannstrom I.O."/>
            <person name="Guillou S."/>
            <person name="Cros-Aarteil S."/>
            <person name="Calhoun S."/>
            <person name="Kuo A."/>
            <person name="Mondo S."/>
            <person name="Pangilinan J."/>
            <person name="Riley R."/>
            <person name="LaButti K."/>
            <person name="Andreopoulos B."/>
            <person name="Lipzen A."/>
            <person name="Chen C."/>
            <person name="Yanf M."/>
            <person name="Daum C."/>
            <person name="Ng V."/>
            <person name="Clum A."/>
            <person name="Steindorff A."/>
            <person name="Ohm R."/>
            <person name="Martin F."/>
            <person name="Silar P."/>
            <person name="Natvig D."/>
            <person name="Lalanne C."/>
            <person name="Gautier V."/>
            <person name="Ament-velasquez S.L."/>
            <person name="Kruys A."/>
            <person name="Hutchinson M.I."/>
            <person name="Powell A.J."/>
            <person name="Barry K."/>
            <person name="Miller A.N."/>
            <person name="Grigoriev I.V."/>
            <person name="Debuchy R."/>
            <person name="Gladieux P."/>
            <person name="Thoren M.H."/>
            <person name="Johannesson H."/>
        </authorList>
    </citation>
    <scope>NUCLEOTIDE SEQUENCE</scope>
    <source>
        <strain evidence="7">CBS 232.78</strain>
    </source>
</reference>
<evidence type="ECO:0008006" key="9">
    <source>
        <dbReference type="Google" id="ProtNLM"/>
    </source>
</evidence>
<evidence type="ECO:0000256" key="6">
    <source>
        <dbReference type="ARBA" id="ARBA00023136"/>
    </source>
</evidence>
<protein>
    <recommendedName>
        <fullName evidence="9">DUF676 domain-containing protein</fullName>
    </recommendedName>
</protein>
<dbReference type="AlphaFoldDB" id="A0AAE0K188"/>
<comment type="subcellular location">
    <subcellularLocation>
        <location evidence="2">Endoplasmic reticulum</location>
    </subcellularLocation>
    <subcellularLocation>
        <location evidence="3">Membrane</location>
    </subcellularLocation>
    <subcellularLocation>
        <location evidence="1">Mitochondrion</location>
    </subcellularLocation>
</comment>
<keyword evidence="5" id="KW-0496">Mitochondrion</keyword>
<keyword evidence="6" id="KW-0472">Membrane</keyword>
<proteinExistence type="predicted"/>
<dbReference type="PANTHER" id="PTHR48182:SF2">
    <property type="entry name" value="PROTEIN SERAC1"/>
    <property type="match status" value="1"/>
</dbReference>
<evidence type="ECO:0000256" key="5">
    <source>
        <dbReference type="ARBA" id="ARBA00023128"/>
    </source>
</evidence>
<dbReference type="GO" id="GO:0016020">
    <property type="term" value="C:membrane"/>
    <property type="evidence" value="ECO:0007669"/>
    <property type="project" value="UniProtKB-SubCell"/>
</dbReference>
<evidence type="ECO:0000256" key="4">
    <source>
        <dbReference type="ARBA" id="ARBA00022824"/>
    </source>
</evidence>
<evidence type="ECO:0000256" key="3">
    <source>
        <dbReference type="ARBA" id="ARBA00004370"/>
    </source>
</evidence>
<evidence type="ECO:0000256" key="1">
    <source>
        <dbReference type="ARBA" id="ARBA00004173"/>
    </source>
</evidence>
<dbReference type="Proteomes" id="UP001285441">
    <property type="component" value="Unassembled WGS sequence"/>
</dbReference>
<accession>A0AAE0K188</accession>
<reference evidence="7" key="1">
    <citation type="journal article" date="2023" name="Mol. Phylogenet. Evol.">
        <title>Genome-scale phylogeny and comparative genomics of the fungal order Sordariales.</title>
        <authorList>
            <person name="Hensen N."/>
            <person name="Bonometti L."/>
            <person name="Westerberg I."/>
            <person name="Brannstrom I.O."/>
            <person name="Guillou S."/>
            <person name="Cros-Aarteil S."/>
            <person name="Calhoun S."/>
            <person name="Haridas S."/>
            <person name="Kuo A."/>
            <person name="Mondo S."/>
            <person name="Pangilinan J."/>
            <person name="Riley R."/>
            <person name="LaButti K."/>
            <person name="Andreopoulos B."/>
            <person name="Lipzen A."/>
            <person name="Chen C."/>
            <person name="Yan M."/>
            <person name="Daum C."/>
            <person name="Ng V."/>
            <person name="Clum A."/>
            <person name="Steindorff A."/>
            <person name="Ohm R.A."/>
            <person name="Martin F."/>
            <person name="Silar P."/>
            <person name="Natvig D.O."/>
            <person name="Lalanne C."/>
            <person name="Gautier V."/>
            <person name="Ament-Velasquez S.L."/>
            <person name="Kruys A."/>
            <person name="Hutchinson M.I."/>
            <person name="Powell A.J."/>
            <person name="Barry K."/>
            <person name="Miller A.N."/>
            <person name="Grigoriev I.V."/>
            <person name="Debuchy R."/>
            <person name="Gladieux P."/>
            <person name="Hiltunen Thoren M."/>
            <person name="Johannesson H."/>
        </authorList>
    </citation>
    <scope>NUCLEOTIDE SEQUENCE</scope>
    <source>
        <strain evidence="7">CBS 232.78</strain>
    </source>
</reference>
<dbReference type="GO" id="GO:0005783">
    <property type="term" value="C:endoplasmic reticulum"/>
    <property type="evidence" value="ECO:0007669"/>
    <property type="project" value="UniProtKB-SubCell"/>
</dbReference>
<dbReference type="EMBL" id="JAULSW010000010">
    <property type="protein sequence ID" value="KAK3368169.1"/>
    <property type="molecule type" value="Genomic_DNA"/>
</dbReference>
<keyword evidence="4" id="KW-0256">Endoplasmic reticulum</keyword>
<dbReference type="InterPro" id="IPR052374">
    <property type="entry name" value="SERAC1"/>
</dbReference>
<evidence type="ECO:0000313" key="7">
    <source>
        <dbReference type="EMBL" id="KAK3368169.1"/>
    </source>
</evidence>
<dbReference type="GO" id="GO:0005739">
    <property type="term" value="C:mitochondrion"/>
    <property type="evidence" value="ECO:0007669"/>
    <property type="project" value="UniProtKB-SubCell"/>
</dbReference>
<gene>
    <name evidence="7" type="ORF">B0H63DRAFT_71605</name>
</gene>
<dbReference type="PANTHER" id="PTHR48182">
    <property type="entry name" value="PROTEIN SERAC1"/>
    <property type="match status" value="1"/>
</dbReference>
<evidence type="ECO:0000313" key="8">
    <source>
        <dbReference type="Proteomes" id="UP001285441"/>
    </source>
</evidence>
<sequence length="245" mass="27187">MILREKTESERIPIAFVAHDLGGIIVKKALVIARNITMYHSISWECTQLVFFGTPHRVSNSSSWEDLLSNALLASPLPSHIKGSMATRLRSLSTFLENLSARFISQHARRCIINVHQNIDGTNDTDLVINPDSATLGLVHETIVPGASTHHGICKFSPDGPVSAAILSAFEAETKSEYRTFLSRLFDVSPSQYQTINKTCICQSQVFIFKKAMKTGWYRLHHASLRRPGTEALEKAPMHALCSAN</sequence>
<comment type="caution">
    <text evidence="7">The sequence shown here is derived from an EMBL/GenBank/DDBJ whole genome shotgun (WGS) entry which is preliminary data.</text>
</comment>
<organism evidence="7 8">
    <name type="scientific">Podospora didyma</name>
    <dbReference type="NCBI Taxonomy" id="330526"/>
    <lineage>
        <taxon>Eukaryota</taxon>
        <taxon>Fungi</taxon>
        <taxon>Dikarya</taxon>
        <taxon>Ascomycota</taxon>
        <taxon>Pezizomycotina</taxon>
        <taxon>Sordariomycetes</taxon>
        <taxon>Sordariomycetidae</taxon>
        <taxon>Sordariales</taxon>
        <taxon>Podosporaceae</taxon>
        <taxon>Podospora</taxon>
    </lineage>
</organism>
<name>A0AAE0K188_9PEZI</name>
<keyword evidence="8" id="KW-1185">Reference proteome</keyword>
<dbReference type="SUPFAM" id="SSF53474">
    <property type="entry name" value="alpha/beta-Hydrolases"/>
    <property type="match status" value="1"/>
</dbReference>
<evidence type="ECO:0000256" key="2">
    <source>
        <dbReference type="ARBA" id="ARBA00004240"/>
    </source>
</evidence>